<keyword evidence="12 17" id="KW-0411">Iron-sulfur</keyword>
<evidence type="ECO:0000313" key="19">
    <source>
        <dbReference type="Proteomes" id="UP001275932"/>
    </source>
</evidence>
<dbReference type="EC" id="1.17.99.6" evidence="4 17"/>
<keyword evidence="9 17" id="KW-0671">Queuosine biosynthesis</keyword>
<evidence type="ECO:0000256" key="5">
    <source>
        <dbReference type="ARBA" id="ARBA00016895"/>
    </source>
</evidence>
<keyword evidence="8 17" id="KW-0479">Metal-binding</keyword>
<feature type="binding site" evidence="17">
    <location>
        <position position="102"/>
    </location>
    <ligand>
        <name>[4Fe-4S] cluster</name>
        <dbReference type="ChEBI" id="CHEBI:49883"/>
    </ligand>
</feature>
<feature type="disulfide bond" description="Redox-active" evidence="17">
    <location>
        <begin position="185"/>
        <end position="187"/>
    </location>
</feature>
<keyword evidence="11 17" id="KW-0408">Iron</keyword>
<sequence>MNQDKKLIVEAPFGERKILLHACCAPCSLAILECLMQSGIEPFVYFFNPNIFPKSEYEHRKEELKKHCNSLKIPFADEDYERAEWKAATSDFKDEPERGARCLECFKLRLLKSAEKTRELGLKAFTTTLASSRWKSFEQICISGKFAEERVEGVKFWDFNWKKYGLSERRIELLKSGNFYNQLYCGCEYSMKTSPAFQKIREK</sequence>
<evidence type="ECO:0000256" key="1">
    <source>
        <dbReference type="ARBA" id="ARBA00002268"/>
    </source>
</evidence>
<keyword evidence="6 17" id="KW-0004">4Fe-4S</keyword>
<reference evidence="18 19" key="1">
    <citation type="submission" date="2022-03" db="EMBL/GenBank/DDBJ databases">
        <title>Novel taxa within the pig intestine.</title>
        <authorList>
            <person name="Wylensek D."/>
            <person name="Bishof K."/>
            <person name="Afrizal A."/>
            <person name="Clavel T."/>
        </authorList>
    </citation>
    <scope>NUCLEOTIDE SEQUENCE [LARGE SCALE GENOMIC DNA]</scope>
    <source>
        <strain evidence="18 19">CLA-KB-P66</strain>
    </source>
</reference>
<evidence type="ECO:0000256" key="12">
    <source>
        <dbReference type="ARBA" id="ARBA00023014"/>
    </source>
</evidence>
<dbReference type="RefSeq" id="WP_370396492.1">
    <property type="nucleotide sequence ID" value="NZ_JALBUT010000002.1"/>
</dbReference>
<protein>
    <recommendedName>
        <fullName evidence="5 17">Epoxyqueuosine reductase QueH</fullName>
        <ecNumber evidence="4 17">1.17.99.6</ecNumber>
    </recommendedName>
    <alternativeName>
        <fullName evidence="15 17">Queuosine biosynthesis protein QueH</fullName>
    </alternativeName>
</protein>
<organism evidence="18 19">
    <name type="scientific">Intestinicryptomonas porci</name>
    <dbReference type="NCBI Taxonomy" id="2926320"/>
    <lineage>
        <taxon>Bacteria</taxon>
        <taxon>Pseudomonadati</taxon>
        <taxon>Verrucomicrobiota</taxon>
        <taxon>Opitutia</taxon>
        <taxon>Opitutales</taxon>
        <taxon>Intestinicryptomonaceae</taxon>
        <taxon>Intestinicryptomonas</taxon>
    </lineage>
</organism>
<feature type="binding site" evidence="17">
    <location>
        <position position="23"/>
    </location>
    <ligand>
        <name>[4Fe-4S] cluster</name>
        <dbReference type="ChEBI" id="CHEBI:49883"/>
    </ligand>
</feature>
<keyword evidence="10 17" id="KW-0560">Oxidoreductase</keyword>
<keyword evidence="19" id="KW-1185">Reference proteome</keyword>
<evidence type="ECO:0000256" key="15">
    <source>
        <dbReference type="ARBA" id="ARBA00031446"/>
    </source>
</evidence>
<comment type="caution">
    <text evidence="18">The sequence shown here is derived from an EMBL/GenBank/DDBJ whole genome shotgun (WGS) entry which is preliminary data.</text>
</comment>
<dbReference type="PANTHER" id="PTHR36701:SF1">
    <property type="entry name" value="EPOXYQUEUOSINE REDUCTASE QUEH"/>
    <property type="match status" value="1"/>
</dbReference>
<evidence type="ECO:0000256" key="4">
    <source>
        <dbReference type="ARBA" id="ARBA00012622"/>
    </source>
</evidence>
<evidence type="ECO:0000256" key="8">
    <source>
        <dbReference type="ARBA" id="ARBA00022723"/>
    </source>
</evidence>
<dbReference type="InterPro" id="IPR003828">
    <property type="entry name" value="QueH"/>
</dbReference>
<keyword evidence="7 17" id="KW-0819">tRNA processing</keyword>
<dbReference type="Pfam" id="PF02677">
    <property type="entry name" value="QueH"/>
    <property type="match status" value="1"/>
</dbReference>
<dbReference type="HAMAP" id="MF_02089">
    <property type="entry name" value="QueH"/>
    <property type="match status" value="1"/>
</dbReference>
<evidence type="ECO:0000256" key="17">
    <source>
        <dbReference type="HAMAP-Rule" id="MF_02089"/>
    </source>
</evidence>
<evidence type="ECO:0000313" key="18">
    <source>
        <dbReference type="EMBL" id="MDX8415048.1"/>
    </source>
</evidence>
<evidence type="ECO:0000256" key="16">
    <source>
        <dbReference type="ARBA" id="ARBA00047415"/>
    </source>
</evidence>
<dbReference type="Proteomes" id="UP001275932">
    <property type="component" value="Unassembled WGS sequence"/>
</dbReference>
<feature type="binding site" evidence="17">
    <location>
        <position position="24"/>
    </location>
    <ligand>
        <name>[4Fe-4S] cluster</name>
        <dbReference type="ChEBI" id="CHEBI:49883"/>
    </ligand>
</feature>
<accession>A0ABU4WH10</accession>
<keyword evidence="13 17" id="KW-1015">Disulfide bond</keyword>
<comment type="function">
    <text evidence="1 17">Catalyzes the conversion of epoxyqueuosine (oQ) to queuosine (Q), which is a hypermodified base found in the wobble positions of tRNA(Asp), tRNA(Asn), tRNA(His) and tRNA(Tyr).</text>
</comment>
<keyword evidence="14 17" id="KW-0676">Redox-active center</keyword>
<evidence type="ECO:0000256" key="2">
    <source>
        <dbReference type="ARBA" id="ARBA00004691"/>
    </source>
</evidence>
<evidence type="ECO:0000256" key="11">
    <source>
        <dbReference type="ARBA" id="ARBA00023004"/>
    </source>
</evidence>
<gene>
    <name evidence="17" type="primary">queH</name>
    <name evidence="18" type="ORF">MOX91_02485</name>
</gene>
<evidence type="ECO:0000256" key="9">
    <source>
        <dbReference type="ARBA" id="ARBA00022785"/>
    </source>
</evidence>
<dbReference type="EMBL" id="JALBUT010000002">
    <property type="protein sequence ID" value="MDX8415048.1"/>
    <property type="molecule type" value="Genomic_DNA"/>
</dbReference>
<feature type="binding site" evidence="17">
    <location>
        <position position="105"/>
    </location>
    <ligand>
        <name>[4Fe-4S] cluster</name>
        <dbReference type="ChEBI" id="CHEBI:49883"/>
    </ligand>
</feature>
<evidence type="ECO:0000256" key="10">
    <source>
        <dbReference type="ARBA" id="ARBA00023002"/>
    </source>
</evidence>
<comment type="similarity">
    <text evidence="3 17">Belongs to the QueH family.</text>
</comment>
<evidence type="ECO:0000256" key="6">
    <source>
        <dbReference type="ARBA" id="ARBA00022485"/>
    </source>
</evidence>
<dbReference type="PANTHER" id="PTHR36701">
    <property type="entry name" value="EPOXYQUEUOSINE REDUCTASE QUEH"/>
    <property type="match status" value="1"/>
</dbReference>
<name>A0ABU4WH10_9BACT</name>
<comment type="pathway">
    <text evidence="2 17">tRNA modification; tRNA-queuosine biosynthesis.</text>
</comment>
<evidence type="ECO:0000256" key="7">
    <source>
        <dbReference type="ARBA" id="ARBA00022694"/>
    </source>
</evidence>
<comment type="catalytic activity">
    <reaction evidence="16 17">
        <text>epoxyqueuosine(34) in tRNA + AH2 = queuosine(34) in tRNA + A + H2O</text>
        <dbReference type="Rhea" id="RHEA:32159"/>
        <dbReference type="Rhea" id="RHEA-COMP:18571"/>
        <dbReference type="Rhea" id="RHEA-COMP:18582"/>
        <dbReference type="ChEBI" id="CHEBI:13193"/>
        <dbReference type="ChEBI" id="CHEBI:15377"/>
        <dbReference type="ChEBI" id="CHEBI:17499"/>
        <dbReference type="ChEBI" id="CHEBI:194431"/>
        <dbReference type="ChEBI" id="CHEBI:194443"/>
        <dbReference type="EC" id="1.17.99.6"/>
    </reaction>
</comment>
<evidence type="ECO:0000256" key="3">
    <source>
        <dbReference type="ARBA" id="ARBA00008207"/>
    </source>
</evidence>
<evidence type="ECO:0000256" key="14">
    <source>
        <dbReference type="ARBA" id="ARBA00023284"/>
    </source>
</evidence>
<evidence type="ECO:0000256" key="13">
    <source>
        <dbReference type="ARBA" id="ARBA00023157"/>
    </source>
</evidence>
<proteinExistence type="inferred from homology"/>